<dbReference type="AlphaFoldDB" id="X1HRW4"/>
<gene>
    <name evidence="1" type="ORF">S03H2_32523</name>
</gene>
<protein>
    <submittedName>
        <fullName evidence="1">Uncharacterized protein</fullName>
    </submittedName>
</protein>
<accession>X1HRW4</accession>
<name>X1HRW4_9ZZZZ</name>
<proteinExistence type="predicted"/>
<sequence>MSSDEREVCINCKSWILFDEWPKSGLCARKCGWLLRNKMKFITKRHNPFKHDSQSCHDFERKE</sequence>
<reference evidence="1" key="1">
    <citation type="journal article" date="2014" name="Front. Microbiol.">
        <title>High frequency of phylogenetically diverse reductive dehalogenase-homologous genes in deep subseafloor sedimentary metagenomes.</title>
        <authorList>
            <person name="Kawai M."/>
            <person name="Futagami T."/>
            <person name="Toyoda A."/>
            <person name="Takaki Y."/>
            <person name="Nishi S."/>
            <person name="Hori S."/>
            <person name="Arai W."/>
            <person name="Tsubouchi T."/>
            <person name="Morono Y."/>
            <person name="Uchiyama I."/>
            <person name="Ito T."/>
            <person name="Fujiyama A."/>
            <person name="Inagaki F."/>
            <person name="Takami H."/>
        </authorList>
    </citation>
    <scope>NUCLEOTIDE SEQUENCE</scope>
    <source>
        <strain evidence="1">Expedition CK06-06</strain>
    </source>
</reference>
<dbReference type="EMBL" id="BARU01019763">
    <property type="protein sequence ID" value="GAH56569.1"/>
    <property type="molecule type" value="Genomic_DNA"/>
</dbReference>
<organism evidence="1">
    <name type="scientific">marine sediment metagenome</name>
    <dbReference type="NCBI Taxonomy" id="412755"/>
    <lineage>
        <taxon>unclassified sequences</taxon>
        <taxon>metagenomes</taxon>
        <taxon>ecological metagenomes</taxon>
    </lineage>
</organism>
<comment type="caution">
    <text evidence="1">The sequence shown here is derived from an EMBL/GenBank/DDBJ whole genome shotgun (WGS) entry which is preliminary data.</text>
</comment>
<evidence type="ECO:0000313" key="1">
    <source>
        <dbReference type="EMBL" id="GAH56569.1"/>
    </source>
</evidence>